<evidence type="ECO:0000313" key="1">
    <source>
        <dbReference type="EMBL" id="WNH02882.1"/>
    </source>
</evidence>
<reference evidence="1 2" key="1">
    <citation type="journal article" date="2023" name="Access Microbiol">
        <title>The genome of a steinernematid-associated Pseudomonas piscis bacterium encodes the biosynthesis of insect toxins.</title>
        <authorList>
            <person name="Awori R.M."/>
            <person name="Hendre P."/>
            <person name="Amugune N.O."/>
        </authorList>
    </citation>
    <scope>NUCLEOTIDE SEQUENCE [LARGE SCALE GENOMIC DNA]</scope>
    <source>
        <strain evidence="1 2">97</strain>
    </source>
</reference>
<gene>
    <name evidence="1" type="ORF">QL112_003960</name>
</gene>
<keyword evidence="2" id="KW-1185">Reference proteome</keyword>
<proteinExistence type="predicted"/>
<accession>A0ABY9XJW4</accession>
<evidence type="ECO:0000313" key="2">
    <source>
        <dbReference type="Proteomes" id="UP001300348"/>
    </source>
</evidence>
<sequence length="48" mass="5680">MDTLVFRGDYHWINIKADDKEFKGYGGPQNLNTVLEYAMKWINPFTIK</sequence>
<organism evidence="1 2">
    <name type="scientific">Xenorhabdus griffiniae</name>
    <dbReference type="NCBI Taxonomy" id="351672"/>
    <lineage>
        <taxon>Bacteria</taxon>
        <taxon>Pseudomonadati</taxon>
        <taxon>Pseudomonadota</taxon>
        <taxon>Gammaproteobacteria</taxon>
        <taxon>Enterobacterales</taxon>
        <taxon>Morganellaceae</taxon>
        <taxon>Xenorhabdus</taxon>
    </lineage>
</organism>
<protein>
    <submittedName>
        <fullName evidence="1">Imm53 family immunity protein</fullName>
    </submittedName>
</protein>
<dbReference type="EMBL" id="CP133647">
    <property type="protein sequence ID" value="WNH02882.1"/>
    <property type="molecule type" value="Genomic_DNA"/>
</dbReference>
<name>A0ABY9XJW4_9GAMM</name>
<dbReference type="Proteomes" id="UP001300348">
    <property type="component" value="Chromosome"/>
</dbReference>